<dbReference type="KEGG" id="erx:ATZ35_02190"/>
<organism evidence="1 2">
    <name type="scientific">Enterococcus rotai</name>
    <dbReference type="NCBI Taxonomy" id="118060"/>
    <lineage>
        <taxon>Bacteria</taxon>
        <taxon>Bacillati</taxon>
        <taxon>Bacillota</taxon>
        <taxon>Bacilli</taxon>
        <taxon>Lactobacillales</taxon>
        <taxon>Enterococcaceae</taxon>
        <taxon>Enterococcus</taxon>
    </lineage>
</organism>
<dbReference type="RefSeq" id="WP_208929200.1">
    <property type="nucleotide sequence ID" value="NZ_CP013655.1"/>
</dbReference>
<dbReference type="Proteomes" id="UP000067523">
    <property type="component" value="Chromosome"/>
</dbReference>
<name>A0A0U2X7H0_9ENTE</name>
<sequence length="82" mass="9417">MGKSQESNTITYQEILAVKATLRELKSWHEALHFMRHFLDGKKTRTSGEMQACAEMFEVVYQKFGALLSETEGYLSKLVQSK</sequence>
<evidence type="ECO:0000313" key="1">
    <source>
        <dbReference type="EMBL" id="ALS36008.1"/>
    </source>
</evidence>
<protein>
    <submittedName>
        <fullName evidence="1">Uncharacterized protein</fullName>
    </submittedName>
</protein>
<accession>A0A0U2X7H0</accession>
<gene>
    <name evidence="1" type="ORF">ATZ35_02190</name>
</gene>
<proteinExistence type="predicted"/>
<dbReference type="EMBL" id="CP013655">
    <property type="protein sequence ID" value="ALS36008.1"/>
    <property type="molecule type" value="Genomic_DNA"/>
</dbReference>
<evidence type="ECO:0000313" key="2">
    <source>
        <dbReference type="Proteomes" id="UP000067523"/>
    </source>
</evidence>
<dbReference type="AlphaFoldDB" id="A0A0U2X7H0"/>
<keyword evidence="2" id="KW-1185">Reference proteome</keyword>
<reference evidence="2" key="1">
    <citation type="submission" date="2015-12" db="EMBL/GenBank/DDBJ databases">
        <authorList>
            <person name="Lauer A."/>
            <person name="Humrighouse B."/>
            <person name="Loparev V."/>
            <person name="Shewmaker P.L."/>
            <person name="Whitney A.M."/>
            <person name="McLaughlin R.W."/>
        </authorList>
    </citation>
    <scope>NUCLEOTIDE SEQUENCE [LARGE SCALE GENOMIC DNA]</scope>
    <source>
        <strain evidence="2">LMG 26678</strain>
    </source>
</reference>